<dbReference type="Proteomes" id="UP000427906">
    <property type="component" value="Chromosome"/>
</dbReference>
<dbReference type="PRINTS" id="PR00035">
    <property type="entry name" value="HTHGNTR"/>
</dbReference>
<dbReference type="GO" id="GO:0045892">
    <property type="term" value="P:negative regulation of DNA-templated transcription"/>
    <property type="evidence" value="ECO:0007669"/>
    <property type="project" value="TreeGrafter"/>
</dbReference>
<sequence>MLKTAPKYALIKDDLIEGVASRRFHDRLPSENELARRHGVSRMTARKALNELVRDGVARRIPGKGTFLKKRNFTQAYFRIHPFSENARFFNVSTRSRLIRAGIVDLPPELDAQLPGKEAVFLRRIHYLDEQPACHELRYLRADLCATILDEDLAVESVHDLLAMQLGLPVSRVWQRLEATGLDAAMAAELDSPTGAPVFCMHQRLYSDNRPVSYVIYHMRSDLYAFEDTFSPPPEGVDSRLGMLKTAVADQP</sequence>
<dbReference type="InterPro" id="IPR036388">
    <property type="entry name" value="WH-like_DNA-bd_sf"/>
</dbReference>
<dbReference type="CDD" id="cd07377">
    <property type="entry name" value="WHTH_GntR"/>
    <property type="match status" value="1"/>
</dbReference>
<dbReference type="RefSeq" id="WP_155318556.1">
    <property type="nucleotide sequence ID" value="NZ_AP021874.1"/>
</dbReference>
<dbReference type="InterPro" id="IPR000524">
    <property type="entry name" value="Tscrpt_reg_HTH_GntR"/>
</dbReference>
<dbReference type="KEGG" id="dalk:DSCA_45490"/>
<dbReference type="SMART" id="SM00345">
    <property type="entry name" value="HTH_GNTR"/>
    <property type="match status" value="1"/>
</dbReference>
<dbReference type="InterPro" id="IPR028978">
    <property type="entry name" value="Chorismate_lyase_/UTRA_dom_sf"/>
</dbReference>
<dbReference type="OrthoDB" id="3182938at2"/>
<dbReference type="PROSITE" id="PS50949">
    <property type="entry name" value="HTH_GNTR"/>
    <property type="match status" value="1"/>
</dbReference>
<dbReference type="InterPro" id="IPR011663">
    <property type="entry name" value="UTRA"/>
</dbReference>
<dbReference type="PANTHER" id="PTHR44846">
    <property type="entry name" value="MANNOSYL-D-GLYCERATE TRANSPORT/METABOLISM SYSTEM REPRESSOR MNGR-RELATED"/>
    <property type="match status" value="1"/>
</dbReference>
<dbReference type="PANTHER" id="PTHR44846:SF1">
    <property type="entry name" value="MANNOSYL-D-GLYCERATE TRANSPORT_METABOLISM SYSTEM REPRESSOR MNGR-RELATED"/>
    <property type="match status" value="1"/>
</dbReference>
<dbReference type="Gene3D" id="3.40.1410.10">
    <property type="entry name" value="Chorismate lyase-like"/>
    <property type="match status" value="1"/>
</dbReference>
<dbReference type="EMBL" id="AP021874">
    <property type="protein sequence ID" value="BBO70619.1"/>
    <property type="molecule type" value="Genomic_DNA"/>
</dbReference>
<keyword evidence="6" id="KW-1185">Reference proteome</keyword>
<dbReference type="GO" id="GO:0003700">
    <property type="term" value="F:DNA-binding transcription factor activity"/>
    <property type="evidence" value="ECO:0007669"/>
    <property type="project" value="InterPro"/>
</dbReference>
<evidence type="ECO:0000313" key="5">
    <source>
        <dbReference type="EMBL" id="BBO70619.1"/>
    </source>
</evidence>
<dbReference type="Pfam" id="PF07702">
    <property type="entry name" value="UTRA"/>
    <property type="match status" value="1"/>
</dbReference>
<proteinExistence type="predicted"/>
<dbReference type="InterPro" id="IPR050679">
    <property type="entry name" value="Bact_HTH_transcr_reg"/>
</dbReference>
<evidence type="ECO:0000256" key="2">
    <source>
        <dbReference type="ARBA" id="ARBA00023125"/>
    </source>
</evidence>
<dbReference type="SUPFAM" id="SSF46785">
    <property type="entry name" value="Winged helix' DNA-binding domain"/>
    <property type="match status" value="1"/>
</dbReference>
<dbReference type="InterPro" id="IPR036390">
    <property type="entry name" value="WH_DNA-bd_sf"/>
</dbReference>
<feature type="domain" description="HTH gntR-type" evidence="4">
    <location>
        <begin position="1"/>
        <end position="71"/>
    </location>
</feature>
<dbReference type="SMART" id="SM00866">
    <property type="entry name" value="UTRA"/>
    <property type="match status" value="1"/>
</dbReference>
<name>A0A5K7YRR4_9BACT</name>
<gene>
    <name evidence="5" type="ORF">DSCA_45490</name>
</gene>
<keyword evidence="1" id="KW-0805">Transcription regulation</keyword>
<evidence type="ECO:0000256" key="1">
    <source>
        <dbReference type="ARBA" id="ARBA00023015"/>
    </source>
</evidence>
<dbReference type="GO" id="GO:0003677">
    <property type="term" value="F:DNA binding"/>
    <property type="evidence" value="ECO:0007669"/>
    <property type="project" value="UniProtKB-KW"/>
</dbReference>
<reference evidence="5 6" key="1">
    <citation type="submission" date="2019-11" db="EMBL/GenBank/DDBJ databases">
        <title>Comparative genomics of hydrocarbon-degrading Desulfosarcina strains.</title>
        <authorList>
            <person name="Watanabe M."/>
            <person name="Kojima H."/>
            <person name="Fukui M."/>
        </authorList>
    </citation>
    <scope>NUCLEOTIDE SEQUENCE [LARGE SCALE GENOMIC DNA]</scope>
    <source>
        <strain evidence="5 6">PL12</strain>
    </source>
</reference>
<protein>
    <submittedName>
        <fullName evidence="5">GntR family transcriptional regulator</fullName>
    </submittedName>
</protein>
<organism evidence="5 6">
    <name type="scientific">Desulfosarcina alkanivorans</name>
    <dbReference type="NCBI Taxonomy" id="571177"/>
    <lineage>
        <taxon>Bacteria</taxon>
        <taxon>Pseudomonadati</taxon>
        <taxon>Thermodesulfobacteriota</taxon>
        <taxon>Desulfobacteria</taxon>
        <taxon>Desulfobacterales</taxon>
        <taxon>Desulfosarcinaceae</taxon>
        <taxon>Desulfosarcina</taxon>
    </lineage>
</organism>
<keyword evidence="2" id="KW-0238">DNA-binding</keyword>
<dbReference type="Pfam" id="PF00392">
    <property type="entry name" value="GntR"/>
    <property type="match status" value="1"/>
</dbReference>
<keyword evidence="3" id="KW-0804">Transcription</keyword>
<evidence type="ECO:0000313" key="6">
    <source>
        <dbReference type="Proteomes" id="UP000427906"/>
    </source>
</evidence>
<accession>A0A5K7YRR4</accession>
<dbReference type="AlphaFoldDB" id="A0A5K7YRR4"/>
<evidence type="ECO:0000259" key="4">
    <source>
        <dbReference type="PROSITE" id="PS50949"/>
    </source>
</evidence>
<dbReference type="Gene3D" id="1.10.10.10">
    <property type="entry name" value="Winged helix-like DNA-binding domain superfamily/Winged helix DNA-binding domain"/>
    <property type="match status" value="1"/>
</dbReference>
<evidence type="ECO:0000256" key="3">
    <source>
        <dbReference type="ARBA" id="ARBA00023163"/>
    </source>
</evidence>
<dbReference type="SUPFAM" id="SSF64288">
    <property type="entry name" value="Chorismate lyase-like"/>
    <property type="match status" value="1"/>
</dbReference>